<sequence length="248" mass="28455">MALPDELRNGMEPGPAVFSSQAHCIFIIQMNATDFENWQSFEKELQDYLEETFQHFVVSNNTPISYRNKKIAAQHPNDPSRLLPETLVSYVRTYKCTHGGQPRKRGTGARPQQHARQIGCPAKVSVSFAMVDTMVVLGTLCDESSKCFSQLNVGVKQVGDDTWIVRVTQHVREHNHNVSESVYNRYPHVRQRMSTETQRHVQALISAKTPYRIILDMLRSGGNEHIRMKDLHNIAQKLSSNRKWRRAK</sequence>
<dbReference type="PANTHER" id="PTHR31569:SF4">
    <property type="entry name" value="SWIM-TYPE DOMAIN-CONTAINING PROTEIN"/>
    <property type="match status" value="1"/>
</dbReference>
<gene>
    <name evidence="1" type="ORF">N0F65_011454</name>
</gene>
<proteinExistence type="predicted"/>
<reference evidence="1" key="1">
    <citation type="submission" date="2022-11" db="EMBL/GenBank/DDBJ databases">
        <authorList>
            <person name="Morgan W.R."/>
            <person name="Tartar A."/>
        </authorList>
    </citation>
    <scope>NUCLEOTIDE SEQUENCE</scope>
    <source>
        <strain evidence="1">ARSEF 373</strain>
    </source>
</reference>
<dbReference type="EMBL" id="DAKRPA010000018">
    <property type="protein sequence ID" value="DBA03553.1"/>
    <property type="molecule type" value="Genomic_DNA"/>
</dbReference>
<comment type="caution">
    <text evidence="1">The sequence shown here is derived from an EMBL/GenBank/DDBJ whole genome shotgun (WGS) entry which is preliminary data.</text>
</comment>
<dbReference type="PANTHER" id="PTHR31569">
    <property type="entry name" value="SWIM-TYPE DOMAIN-CONTAINING PROTEIN"/>
    <property type="match status" value="1"/>
</dbReference>
<dbReference type="AlphaFoldDB" id="A0AAV2Z802"/>
<evidence type="ECO:0000313" key="2">
    <source>
        <dbReference type="Proteomes" id="UP001146120"/>
    </source>
</evidence>
<name>A0AAV2Z802_9STRA</name>
<organism evidence="1 2">
    <name type="scientific">Lagenidium giganteum</name>
    <dbReference type="NCBI Taxonomy" id="4803"/>
    <lineage>
        <taxon>Eukaryota</taxon>
        <taxon>Sar</taxon>
        <taxon>Stramenopiles</taxon>
        <taxon>Oomycota</taxon>
        <taxon>Peronosporomycetes</taxon>
        <taxon>Pythiales</taxon>
        <taxon>Pythiaceae</taxon>
    </lineage>
</organism>
<reference evidence="1" key="2">
    <citation type="journal article" date="2023" name="Microbiol Resour">
        <title>Decontamination and Annotation of the Draft Genome Sequence of the Oomycete Lagenidium giganteum ARSEF 373.</title>
        <authorList>
            <person name="Morgan W.R."/>
            <person name="Tartar A."/>
        </authorList>
    </citation>
    <scope>NUCLEOTIDE SEQUENCE</scope>
    <source>
        <strain evidence="1">ARSEF 373</strain>
    </source>
</reference>
<dbReference type="InterPro" id="IPR052579">
    <property type="entry name" value="Zinc_finger_SWIM"/>
</dbReference>
<evidence type="ECO:0008006" key="3">
    <source>
        <dbReference type="Google" id="ProtNLM"/>
    </source>
</evidence>
<evidence type="ECO:0000313" key="1">
    <source>
        <dbReference type="EMBL" id="DBA03553.1"/>
    </source>
</evidence>
<dbReference type="Proteomes" id="UP001146120">
    <property type="component" value="Unassembled WGS sequence"/>
</dbReference>
<protein>
    <recommendedName>
        <fullName evidence="3">FAR1 domain-containing protein</fullName>
    </recommendedName>
</protein>
<accession>A0AAV2Z802</accession>
<keyword evidence="2" id="KW-1185">Reference proteome</keyword>